<dbReference type="InterPro" id="IPR050900">
    <property type="entry name" value="Transposase_IS3/IS150/IS904"/>
</dbReference>
<evidence type="ECO:0000313" key="2">
    <source>
        <dbReference type="EMBL" id="MYH63952.1"/>
    </source>
</evidence>
<dbReference type="GO" id="GO:0015074">
    <property type="term" value="P:DNA integration"/>
    <property type="evidence" value="ECO:0007669"/>
    <property type="project" value="InterPro"/>
</dbReference>
<proteinExistence type="predicted"/>
<dbReference type="GO" id="GO:0003676">
    <property type="term" value="F:nucleic acid binding"/>
    <property type="evidence" value="ECO:0007669"/>
    <property type="project" value="InterPro"/>
</dbReference>
<dbReference type="SUPFAM" id="SSF53098">
    <property type="entry name" value="Ribonuclease H-like"/>
    <property type="match status" value="1"/>
</dbReference>
<gene>
    <name evidence="2" type="ORF">F4148_20145</name>
</gene>
<dbReference type="PANTHER" id="PTHR46889">
    <property type="entry name" value="TRANSPOSASE INSF FOR INSERTION SEQUENCE IS3B-RELATED"/>
    <property type="match status" value="1"/>
</dbReference>
<name>A0A6B1G280_9CHLR</name>
<feature type="domain" description="Integrase catalytic" evidence="1">
    <location>
        <begin position="1"/>
        <end position="100"/>
    </location>
</feature>
<dbReference type="InterPro" id="IPR036397">
    <property type="entry name" value="RNaseH_sf"/>
</dbReference>
<protein>
    <submittedName>
        <fullName evidence="2">Transposase</fullName>
    </submittedName>
</protein>
<sequence>MGRPKIFNTDQGAQFTADGFTACLLAAYIQVSMDGRGRALDNVFCECLWRSVKYENIYLQQYDTGHQLQACLNAYFDFYNHERPHQSLNYRTPAEEHFVL</sequence>
<comment type="caution">
    <text evidence="2">The sequence shown here is derived from an EMBL/GenBank/DDBJ whole genome shotgun (WGS) entry which is preliminary data.</text>
</comment>
<accession>A0A6B1G280</accession>
<dbReference type="Gene3D" id="3.30.420.10">
    <property type="entry name" value="Ribonuclease H-like superfamily/Ribonuclease H"/>
    <property type="match status" value="1"/>
</dbReference>
<dbReference type="InterPro" id="IPR012337">
    <property type="entry name" value="RNaseH-like_sf"/>
</dbReference>
<evidence type="ECO:0000259" key="1">
    <source>
        <dbReference type="PROSITE" id="PS50994"/>
    </source>
</evidence>
<dbReference type="AlphaFoldDB" id="A0A6B1G280"/>
<dbReference type="Pfam" id="PF13683">
    <property type="entry name" value="rve_3"/>
    <property type="match status" value="1"/>
</dbReference>
<dbReference type="InterPro" id="IPR001584">
    <property type="entry name" value="Integrase_cat-core"/>
</dbReference>
<dbReference type="PANTHER" id="PTHR46889:SF4">
    <property type="entry name" value="TRANSPOSASE INSO FOR INSERTION SEQUENCE ELEMENT IS911B-RELATED"/>
    <property type="match status" value="1"/>
</dbReference>
<reference evidence="2" key="1">
    <citation type="submission" date="2019-09" db="EMBL/GenBank/DDBJ databases">
        <title>Characterisation of the sponge microbiome using genome-centric metagenomics.</title>
        <authorList>
            <person name="Engelberts J.P."/>
            <person name="Robbins S.J."/>
            <person name="De Goeij J.M."/>
            <person name="Aranda M."/>
            <person name="Bell S.C."/>
            <person name="Webster N.S."/>
        </authorList>
    </citation>
    <scope>NUCLEOTIDE SEQUENCE</scope>
    <source>
        <strain evidence="2">SB0675_bin_29</strain>
    </source>
</reference>
<dbReference type="EMBL" id="VYDA01000714">
    <property type="protein sequence ID" value="MYH63952.1"/>
    <property type="molecule type" value="Genomic_DNA"/>
</dbReference>
<organism evidence="2">
    <name type="scientific">Caldilineaceae bacterium SB0675_bin_29</name>
    <dbReference type="NCBI Taxonomy" id="2605266"/>
    <lineage>
        <taxon>Bacteria</taxon>
        <taxon>Bacillati</taxon>
        <taxon>Chloroflexota</taxon>
        <taxon>Caldilineae</taxon>
        <taxon>Caldilineales</taxon>
        <taxon>Caldilineaceae</taxon>
    </lineage>
</organism>
<dbReference type="PROSITE" id="PS50994">
    <property type="entry name" value="INTEGRASE"/>
    <property type="match status" value="1"/>
</dbReference>